<reference evidence="4 7" key="5">
    <citation type="submission" date="2020-02" db="EMBL/GenBank/DDBJ databases">
        <title>Newly sequenced genome of strain CSTR1 showed variability in Candidatus Kuenenia stuttgartiensis genomes.</title>
        <authorList>
            <person name="Ding C."/>
            <person name="Adrian L."/>
        </authorList>
    </citation>
    <scope>NUCLEOTIDE SEQUENCE [LARGE SCALE GENOMIC DNA]</scope>
    <source>
        <strain evidence="4 7">CSTR1</strain>
    </source>
</reference>
<dbReference type="RefSeq" id="WP_099323886.1">
    <property type="nucleotide sequence ID" value="NZ_CP049055.1"/>
</dbReference>
<keyword evidence="2" id="KW-0812">Transmembrane</keyword>
<evidence type="ECO:0000313" key="3">
    <source>
        <dbReference type="EMBL" id="CAJ74873.1"/>
    </source>
</evidence>
<reference evidence="5" key="3">
    <citation type="submission" date="2017-10" db="EMBL/GenBank/DDBJ databases">
        <authorList>
            <person name="Banno H."/>
            <person name="Chua N.-H."/>
        </authorList>
    </citation>
    <scope>NUCLEOTIDE SEQUENCE [LARGE SCALE GENOMIC DNA]</scope>
    <source>
        <strain evidence="5">Kuenenia_mbr1_ru-nijmegen</strain>
    </source>
</reference>
<reference evidence="3" key="2">
    <citation type="submission" date="2006-01" db="EMBL/GenBank/DDBJ databases">
        <authorList>
            <person name="Genoscope"/>
        </authorList>
    </citation>
    <scope>NUCLEOTIDE SEQUENCE</scope>
</reference>
<evidence type="ECO:0008006" key="8">
    <source>
        <dbReference type="Google" id="ProtNLM"/>
    </source>
</evidence>
<dbReference type="Proteomes" id="UP000221734">
    <property type="component" value="Chromosome Kuenenia_stuttgartiensis_MBR1"/>
</dbReference>
<dbReference type="EMBL" id="CT573071">
    <property type="protein sequence ID" value="CAJ74873.1"/>
    <property type="molecule type" value="Genomic_DNA"/>
</dbReference>
<dbReference type="AlphaFoldDB" id="Q1Q4E0"/>
<feature type="region of interest" description="Disordered" evidence="1">
    <location>
        <begin position="94"/>
        <end position="135"/>
    </location>
</feature>
<reference evidence="3" key="1">
    <citation type="journal article" date="2006" name="Nature">
        <title>Deciphering the evolution and metabolism of an anammox bacterium from a community genome.</title>
        <authorList>
            <person name="Strous M."/>
            <person name="Pelletier E."/>
            <person name="Mangenot S."/>
            <person name="Rattei T."/>
            <person name="Lehner A."/>
            <person name="Taylor M.W."/>
            <person name="Horn M."/>
            <person name="Daims H."/>
            <person name="Bartol-Mavel D."/>
            <person name="Wincker P."/>
            <person name="Barbe V."/>
            <person name="Fonknechten N."/>
            <person name="Vallenet D."/>
            <person name="Segurens B."/>
            <person name="Schenowitz-Truong C."/>
            <person name="Medigue C."/>
            <person name="Collingro A."/>
            <person name="Snel B."/>
            <person name="Dutilh B.E."/>
            <person name="OpDenCamp H.J.M."/>
            <person name="vanDerDrift C."/>
            <person name="Cirpus I."/>
            <person name="vanDePas-Schoonen K.T."/>
            <person name="Harhangi H.R."/>
            <person name="vanNiftrik L."/>
            <person name="Schmid M."/>
            <person name="Keltjens J."/>
            <person name="vanDeVossenberg J."/>
            <person name="Kartal B."/>
            <person name="Meier H."/>
            <person name="Frishman D."/>
            <person name="Huynen M.A."/>
            <person name="Mewes H."/>
            <person name="Weissenbach J."/>
            <person name="Jetten M.S.M."/>
            <person name="Wagner M."/>
            <person name="LePaslier D."/>
        </authorList>
    </citation>
    <scope>NUCLEOTIDE SEQUENCE</scope>
</reference>
<sequence length="209" mass="24397">MKINTHYLQIIAKILTEKLRRWKNYLPVINLILLVSFLGMVGISVLLVYKPPEDTIKRSDFIEKAPDNKKQLTFLDKDKKTIDDYETLLSNNPFSQDRSDWRPSEKKIKTATAKRDPLPKKEEPIPKVEEQKPKGNPKPIKLFGILILGDVKKALILNPDREKNKSAYIFIEEGESIVDYKVKNIEKDRIKLDWYGQEHVVVMRANIRK</sequence>
<dbReference type="Proteomes" id="UP000501926">
    <property type="component" value="Chromosome"/>
</dbReference>
<dbReference type="KEGG" id="kst:KSMBR1_0469"/>
<evidence type="ECO:0000256" key="2">
    <source>
        <dbReference type="SAM" id="Phobius"/>
    </source>
</evidence>
<evidence type="ECO:0000313" key="5">
    <source>
        <dbReference type="EMBL" id="SOH02983.1"/>
    </source>
</evidence>
<keyword evidence="2" id="KW-1133">Transmembrane helix</keyword>
<keyword evidence="2" id="KW-0472">Membrane</keyword>
<dbReference type="OrthoDB" id="277555at2"/>
<feature type="compositionally biased region" description="Basic and acidic residues" evidence="1">
    <location>
        <begin position="97"/>
        <end position="133"/>
    </location>
</feature>
<name>Q1Q4E0_KUEST</name>
<feature type="transmembrane region" description="Helical" evidence="2">
    <location>
        <begin position="25"/>
        <end position="49"/>
    </location>
</feature>
<evidence type="ECO:0000313" key="4">
    <source>
        <dbReference type="EMBL" id="QII12742.1"/>
    </source>
</evidence>
<evidence type="ECO:0000313" key="6">
    <source>
        <dbReference type="Proteomes" id="UP000221734"/>
    </source>
</evidence>
<protein>
    <recommendedName>
        <fullName evidence="8">Type II secretion system protein GspC N-terminal domain-containing protein</fullName>
    </recommendedName>
</protein>
<dbReference type="EMBL" id="LT934425">
    <property type="protein sequence ID" value="SOH02983.1"/>
    <property type="molecule type" value="Genomic_DNA"/>
</dbReference>
<accession>Q1Q4E0</accession>
<keyword evidence="6" id="KW-1185">Reference proteome</keyword>
<evidence type="ECO:0000256" key="1">
    <source>
        <dbReference type="SAM" id="MobiDB-lite"/>
    </source>
</evidence>
<organism evidence="3">
    <name type="scientific">Kuenenia stuttgartiensis</name>
    <dbReference type="NCBI Taxonomy" id="174633"/>
    <lineage>
        <taxon>Bacteria</taxon>
        <taxon>Pseudomonadati</taxon>
        <taxon>Planctomycetota</taxon>
        <taxon>Candidatus Brocadiia</taxon>
        <taxon>Candidatus Brocadiales</taxon>
        <taxon>Candidatus Brocadiaceae</taxon>
        <taxon>Candidatus Kuenenia</taxon>
    </lineage>
</organism>
<proteinExistence type="predicted"/>
<evidence type="ECO:0000313" key="7">
    <source>
        <dbReference type="Proteomes" id="UP000501926"/>
    </source>
</evidence>
<reference evidence="6" key="4">
    <citation type="submission" date="2017-10" db="EMBL/GenBank/DDBJ databases">
        <authorList>
            <person name="Frank J."/>
        </authorList>
    </citation>
    <scope>NUCLEOTIDE SEQUENCE [LARGE SCALE GENOMIC DNA]</scope>
</reference>
<gene>
    <name evidence="4" type="ORF">KsCSTR_33630</name>
    <name evidence="5" type="ORF">KSMBR1_0469</name>
    <name evidence="3" type="ORF">kuste4111</name>
</gene>
<dbReference type="EMBL" id="CP049055">
    <property type="protein sequence ID" value="QII12742.1"/>
    <property type="molecule type" value="Genomic_DNA"/>
</dbReference>